<keyword evidence="4" id="KW-1185">Reference proteome</keyword>
<keyword evidence="2" id="KW-1133">Transmembrane helix</keyword>
<proteinExistence type="predicted"/>
<dbReference type="RefSeq" id="WP_094534339.1">
    <property type="nucleotide sequence ID" value="NZ_NHPJ01000131.1"/>
</dbReference>
<dbReference type="EMBL" id="NHPJ01000131">
    <property type="protein sequence ID" value="OYR54106.1"/>
    <property type="molecule type" value="Genomic_DNA"/>
</dbReference>
<dbReference type="AlphaFoldDB" id="A0A256ICS6"/>
<organism evidence="3 4">
    <name type="scientific">Halorubrum halodurans</name>
    <dbReference type="NCBI Taxonomy" id="1383851"/>
    <lineage>
        <taxon>Archaea</taxon>
        <taxon>Methanobacteriati</taxon>
        <taxon>Methanobacteriota</taxon>
        <taxon>Stenosarchaea group</taxon>
        <taxon>Halobacteria</taxon>
        <taxon>Halobacteriales</taxon>
        <taxon>Haloferacaceae</taxon>
        <taxon>Halorubrum</taxon>
    </lineage>
</organism>
<feature type="transmembrane region" description="Helical" evidence="2">
    <location>
        <begin position="171"/>
        <end position="189"/>
    </location>
</feature>
<feature type="compositionally biased region" description="Low complexity" evidence="1">
    <location>
        <begin position="1"/>
        <end position="14"/>
    </location>
</feature>
<dbReference type="Proteomes" id="UP000216308">
    <property type="component" value="Unassembled WGS sequence"/>
</dbReference>
<keyword evidence="2" id="KW-0812">Transmembrane</keyword>
<accession>A0A256ICS6</accession>
<reference evidence="3 4" key="1">
    <citation type="journal article" date="2014" name="Front. Microbiol.">
        <title>Population and genomic analysis of the genus Halorubrum.</title>
        <authorList>
            <person name="Fullmer M.S."/>
            <person name="Soucy S.M."/>
            <person name="Swithers K.S."/>
            <person name="Makkay A.M."/>
            <person name="Wheeler R."/>
            <person name="Ventosa A."/>
            <person name="Gogarten J.P."/>
            <person name="Papke R.T."/>
        </authorList>
    </citation>
    <scope>NUCLEOTIDE SEQUENCE [LARGE SCALE GENOMIC DNA]</scope>
    <source>
        <strain evidence="3 4">Cb34</strain>
    </source>
</reference>
<keyword evidence="2" id="KW-0472">Membrane</keyword>
<dbReference type="OrthoDB" id="329341at2157"/>
<sequence length="331" mass="35230">MPSESRSAEAVETAETAERTEAAAESTGDANPRTAESASVPEPIEWGPVRHDRLRSLALGVSLVVAVGVLLVVGIVAVAAADAGWTAATGGGFGGGGDLWVLAVLFLVGGPFSLLYLLIAYDRSTGETRERIRSAVGDYSLSRESIRPAWVLAGVVPFGALWVWGPSPAEIGLFYLFPLVWFLPVVVVGSKGTSVRLDPAERVVERTDHTHDRSRSDDLECVIRTRRIDLPWTTLFLLAYRGNAWYRSTPWLFVPSERADAVERALEAVLDRSPGPDRASLPERVTLTILGSSSLVVGLAMSIAGADGGGLALGLLSAPFTLLFLALAARL</sequence>
<feature type="transmembrane region" description="Helical" evidence="2">
    <location>
        <begin position="57"/>
        <end position="79"/>
    </location>
</feature>
<feature type="transmembrane region" description="Helical" evidence="2">
    <location>
        <begin position="99"/>
        <end position="121"/>
    </location>
</feature>
<evidence type="ECO:0000313" key="3">
    <source>
        <dbReference type="EMBL" id="OYR54106.1"/>
    </source>
</evidence>
<comment type="caution">
    <text evidence="3">The sequence shown here is derived from an EMBL/GenBank/DDBJ whole genome shotgun (WGS) entry which is preliminary data.</text>
</comment>
<evidence type="ECO:0000256" key="2">
    <source>
        <dbReference type="SAM" id="Phobius"/>
    </source>
</evidence>
<feature type="transmembrane region" description="Helical" evidence="2">
    <location>
        <begin position="310"/>
        <end position="329"/>
    </location>
</feature>
<feature type="transmembrane region" description="Helical" evidence="2">
    <location>
        <begin position="149"/>
        <end position="165"/>
    </location>
</feature>
<evidence type="ECO:0000313" key="4">
    <source>
        <dbReference type="Proteomes" id="UP000216308"/>
    </source>
</evidence>
<name>A0A256ICS6_9EURY</name>
<feature type="transmembrane region" description="Helical" evidence="2">
    <location>
        <begin position="285"/>
        <end position="304"/>
    </location>
</feature>
<evidence type="ECO:0000256" key="1">
    <source>
        <dbReference type="SAM" id="MobiDB-lite"/>
    </source>
</evidence>
<feature type="region of interest" description="Disordered" evidence="1">
    <location>
        <begin position="1"/>
        <end position="42"/>
    </location>
</feature>
<gene>
    <name evidence="3" type="ORF">DJ70_14790</name>
</gene>
<protein>
    <submittedName>
        <fullName evidence="3">Uncharacterized protein</fullName>
    </submittedName>
</protein>